<sequence length="332" mass="37118">MKKSKSLTMITTAALAASIVVVPTASAQYIEGQPIEDTEGLEYKTLIIEDEVIPISEEAPVEVPNFIQIEGVIGEITKEPSGLSFVSVKTEGEPFYFYFDDKTVILNNVGEEITLKEGMQFTAYVDSSKPMIMIYPPRYSPEVVIVQTEEAGTVQYDQFDKDFLNKNKNLIIHVNEETEIVNLSGTKLSKDDIVNEDVVIFYDIVLKSYPGQTSPSKVIVLKYDEEESNPPAENPESANVEKAYKIAEEDFYVVNDVKMIPLRLVAEQLGYTVDSNGKGAIVSKGALSYTITRGTKSYGYNKAIQYFEEEPALLEKGKTYVPYEFLEILVNK</sequence>
<feature type="domain" description="Copper amine oxidase-like N-terminal" evidence="2">
    <location>
        <begin position="250"/>
        <end position="327"/>
    </location>
</feature>
<keyword evidence="1" id="KW-0732">Signal</keyword>
<name>A0A0A3JU20_9BACL</name>
<dbReference type="RefSeq" id="WP_036176668.1">
    <property type="nucleotide sequence ID" value="NZ_AVCZ01000018.1"/>
</dbReference>
<evidence type="ECO:0000256" key="1">
    <source>
        <dbReference type="SAM" id="SignalP"/>
    </source>
</evidence>
<feature type="signal peptide" evidence="1">
    <location>
        <begin position="1"/>
        <end position="27"/>
    </location>
</feature>
<evidence type="ECO:0000313" key="4">
    <source>
        <dbReference type="Proteomes" id="UP000030595"/>
    </source>
</evidence>
<protein>
    <recommendedName>
        <fullName evidence="2">Copper amine oxidase-like N-terminal domain-containing protein</fullName>
    </recommendedName>
</protein>
<dbReference type="Proteomes" id="UP000030595">
    <property type="component" value="Unassembled WGS sequence"/>
</dbReference>
<dbReference type="Pfam" id="PF07833">
    <property type="entry name" value="Cu_amine_oxidN1"/>
    <property type="match status" value="1"/>
</dbReference>
<dbReference type="AlphaFoldDB" id="A0A0A3JU20"/>
<comment type="caution">
    <text evidence="3">The sequence shown here is derived from an EMBL/GenBank/DDBJ whole genome shotgun (WGS) entry which is preliminary data.</text>
</comment>
<proteinExistence type="predicted"/>
<reference evidence="3 4" key="1">
    <citation type="submission" date="2014-02" db="EMBL/GenBank/DDBJ databases">
        <title>Draft genome sequence of Lysinibacillus massiliensis CCUG 49529.</title>
        <authorList>
            <person name="Zhang F."/>
            <person name="Wang G."/>
            <person name="Zhang L."/>
        </authorList>
    </citation>
    <scope>NUCLEOTIDE SEQUENCE [LARGE SCALE GENOMIC DNA]</scope>
    <source>
        <strain evidence="3 4">CCUG 49529</strain>
    </source>
</reference>
<dbReference type="eggNOG" id="ENOG502ZEC7">
    <property type="taxonomic scope" value="Bacteria"/>
</dbReference>
<organism evidence="3 4">
    <name type="scientific">Ureibacillus massiliensis 4400831 = CIP 108448 = CCUG 49529</name>
    <dbReference type="NCBI Taxonomy" id="1211035"/>
    <lineage>
        <taxon>Bacteria</taxon>
        <taxon>Bacillati</taxon>
        <taxon>Bacillota</taxon>
        <taxon>Bacilli</taxon>
        <taxon>Bacillales</taxon>
        <taxon>Caryophanaceae</taxon>
        <taxon>Ureibacillus</taxon>
    </lineage>
</organism>
<gene>
    <name evidence="3" type="ORF">CD30_11205</name>
</gene>
<evidence type="ECO:0000313" key="3">
    <source>
        <dbReference type="EMBL" id="KGR90502.1"/>
    </source>
</evidence>
<keyword evidence="4" id="KW-1185">Reference proteome</keyword>
<dbReference type="EMBL" id="JPVQ01000018">
    <property type="protein sequence ID" value="KGR90502.1"/>
    <property type="molecule type" value="Genomic_DNA"/>
</dbReference>
<accession>A0A0A3JU20</accession>
<dbReference type="Gene3D" id="3.30.457.10">
    <property type="entry name" value="Copper amine oxidase-like, N-terminal domain"/>
    <property type="match status" value="1"/>
</dbReference>
<dbReference type="SUPFAM" id="SSF55383">
    <property type="entry name" value="Copper amine oxidase, domain N"/>
    <property type="match status" value="1"/>
</dbReference>
<feature type="chain" id="PRO_5002002561" description="Copper amine oxidase-like N-terminal domain-containing protein" evidence="1">
    <location>
        <begin position="28"/>
        <end position="332"/>
    </location>
</feature>
<dbReference type="InterPro" id="IPR012854">
    <property type="entry name" value="Cu_amine_oxidase-like_N"/>
</dbReference>
<dbReference type="OrthoDB" id="1684927at2"/>
<evidence type="ECO:0000259" key="2">
    <source>
        <dbReference type="Pfam" id="PF07833"/>
    </source>
</evidence>
<dbReference type="InterPro" id="IPR036582">
    <property type="entry name" value="Mao_N_sf"/>
</dbReference>